<keyword evidence="3" id="KW-0479">Metal-binding</keyword>
<comment type="caution">
    <text evidence="6">The sequence shown here is derived from an EMBL/GenBank/DDBJ whole genome shotgun (WGS) entry which is preliminary data.</text>
</comment>
<dbReference type="InterPro" id="IPR002804">
    <property type="entry name" value="Archease"/>
</dbReference>
<reference evidence="7" key="1">
    <citation type="submission" date="2017-09" db="EMBL/GenBank/DDBJ databases">
        <title>Depth-based differentiation of microbial function through sediment-hosted aquifers and enrichment of novel symbionts in the deep terrestrial subsurface.</title>
        <authorList>
            <person name="Probst A.J."/>
            <person name="Ladd B."/>
            <person name="Jarett J.K."/>
            <person name="Geller-Mcgrath D.E."/>
            <person name="Sieber C.M.K."/>
            <person name="Emerson J.B."/>
            <person name="Anantharaman K."/>
            <person name="Thomas B.C."/>
            <person name="Malmstrom R."/>
            <person name="Stieglmeier M."/>
            <person name="Klingl A."/>
            <person name="Woyke T."/>
            <person name="Ryan C.M."/>
            <person name="Banfield J.F."/>
        </authorList>
    </citation>
    <scope>NUCLEOTIDE SEQUENCE [LARGE SCALE GENOMIC DNA]</scope>
</reference>
<dbReference type="InterPro" id="IPR023572">
    <property type="entry name" value="Archease_dom"/>
</dbReference>
<dbReference type="InterPro" id="IPR036820">
    <property type="entry name" value="Archease_dom_sf"/>
</dbReference>
<dbReference type="SUPFAM" id="SSF69819">
    <property type="entry name" value="MTH1598-like"/>
    <property type="match status" value="1"/>
</dbReference>
<dbReference type="PANTHER" id="PTHR12682">
    <property type="entry name" value="ARCHEASE"/>
    <property type="match status" value="1"/>
</dbReference>
<name>A0A2H9T153_9BACT</name>
<evidence type="ECO:0000313" key="6">
    <source>
        <dbReference type="EMBL" id="PJE69460.1"/>
    </source>
</evidence>
<dbReference type="AlphaFoldDB" id="A0A2H9T153"/>
<evidence type="ECO:0000313" key="7">
    <source>
        <dbReference type="Proteomes" id="UP000236946"/>
    </source>
</evidence>
<evidence type="ECO:0000256" key="3">
    <source>
        <dbReference type="ARBA" id="ARBA00022723"/>
    </source>
</evidence>
<evidence type="ECO:0000256" key="4">
    <source>
        <dbReference type="ARBA" id="ARBA00022837"/>
    </source>
</evidence>
<dbReference type="EMBL" id="PFEN01000035">
    <property type="protein sequence ID" value="PJE69460.1"/>
    <property type="molecule type" value="Genomic_DNA"/>
</dbReference>
<dbReference type="GO" id="GO:0046872">
    <property type="term" value="F:metal ion binding"/>
    <property type="evidence" value="ECO:0007669"/>
    <property type="project" value="UniProtKB-KW"/>
</dbReference>
<accession>A0A2H9T153</accession>
<evidence type="ECO:0000259" key="5">
    <source>
        <dbReference type="Pfam" id="PF01951"/>
    </source>
</evidence>
<dbReference type="Gene3D" id="3.55.10.10">
    <property type="entry name" value="Archease domain"/>
    <property type="match status" value="1"/>
</dbReference>
<evidence type="ECO:0000256" key="2">
    <source>
        <dbReference type="ARBA" id="ARBA00022694"/>
    </source>
</evidence>
<dbReference type="GO" id="GO:0008033">
    <property type="term" value="P:tRNA processing"/>
    <property type="evidence" value="ECO:0007669"/>
    <property type="project" value="UniProtKB-KW"/>
</dbReference>
<organism evidence="6 7">
    <name type="scientific">Candidatus Staskawiczbacteria bacterium CG10_big_fil_rev_8_21_14_0_10_38_10</name>
    <dbReference type="NCBI Taxonomy" id="1974891"/>
    <lineage>
        <taxon>Bacteria</taxon>
        <taxon>Candidatus Staskawicziibacteriota</taxon>
    </lineage>
</organism>
<gene>
    <name evidence="6" type="ORF">COU98_01905</name>
</gene>
<dbReference type="Proteomes" id="UP000236946">
    <property type="component" value="Unassembled WGS sequence"/>
</dbReference>
<keyword evidence="2" id="KW-0819">tRNA processing</keyword>
<feature type="domain" description="Archease" evidence="5">
    <location>
        <begin position="4"/>
        <end position="134"/>
    </location>
</feature>
<sequence length="134" mass="15742">MEKYQILEHKADLKIRAFGRTKEELFLNTMLGMAESLKPEIKKETIEREIKIKSLDLPTLLVDFLSEVLYLNQTNKEIYFEAVFKKLTDNEIETELIGEKVERFGEDIKAVTYHDLEVKKKDDGTWEAIILFDV</sequence>
<dbReference type="PANTHER" id="PTHR12682:SF11">
    <property type="entry name" value="PROTEIN ARCHEASE"/>
    <property type="match status" value="1"/>
</dbReference>
<protein>
    <recommendedName>
        <fullName evidence="5">Archease domain-containing protein</fullName>
    </recommendedName>
</protein>
<dbReference type="Pfam" id="PF01951">
    <property type="entry name" value="Archease"/>
    <property type="match status" value="1"/>
</dbReference>
<keyword evidence="4" id="KW-0106">Calcium</keyword>
<comment type="similarity">
    <text evidence="1">Belongs to the archease family.</text>
</comment>
<proteinExistence type="inferred from homology"/>
<evidence type="ECO:0000256" key="1">
    <source>
        <dbReference type="ARBA" id="ARBA00007963"/>
    </source>
</evidence>